<dbReference type="Proteomes" id="UP000178684">
    <property type="component" value="Unassembled WGS sequence"/>
</dbReference>
<sequence>MKRLISKKIEPIHYSSASAIVWCFDARFSEFLDSLVSKKKLDHPDIVKVAGGAKGIASPENAAERDYLLDQIDKSFRLHKPKEVHLMVHAGCGAYGKKFSDEEKEKKFYLGELDKAEKVLKVYLRGKGHKANIVKCFADFGGVLW</sequence>
<name>A0A1F5X3M5_9BACT</name>
<proteinExistence type="predicted"/>
<comment type="caution">
    <text evidence="1">The sequence shown here is derived from an EMBL/GenBank/DDBJ whole genome shotgun (WGS) entry which is preliminary data.</text>
</comment>
<evidence type="ECO:0000313" key="1">
    <source>
        <dbReference type="EMBL" id="OGF82492.1"/>
    </source>
</evidence>
<dbReference type="AlphaFoldDB" id="A0A1F5X3M5"/>
<evidence type="ECO:0000313" key="2">
    <source>
        <dbReference type="Proteomes" id="UP000178684"/>
    </source>
</evidence>
<gene>
    <name evidence="1" type="ORF">A3B18_00735</name>
</gene>
<protein>
    <submittedName>
        <fullName evidence="1">Uncharacterized protein</fullName>
    </submittedName>
</protein>
<dbReference type="EMBL" id="MFIE01000018">
    <property type="protein sequence ID" value="OGF82492.1"/>
    <property type="molecule type" value="Genomic_DNA"/>
</dbReference>
<organism evidence="1 2">
    <name type="scientific">Candidatus Giovannonibacteria bacterium RIFCSPLOWO2_01_FULL_46_13</name>
    <dbReference type="NCBI Taxonomy" id="1798352"/>
    <lineage>
        <taxon>Bacteria</taxon>
        <taxon>Candidatus Giovannoniibacteriota</taxon>
    </lineage>
</organism>
<reference evidence="1 2" key="1">
    <citation type="journal article" date="2016" name="Nat. Commun.">
        <title>Thousands of microbial genomes shed light on interconnected biogeochemical processes in an aquifer system.</title>
        <authorList>
            <person name="Anantharaman K."/>
            <person name="Brown C.T."/>
            <person name="Hug L.A."/>
            <person name="Sharon I."/>
            <person name="Castelle C.J."/>
            <person name="Probst A.J."/>
            <person name="Thomas B.C."/>
            <person name="Singh A."/>
            <person name="Wilkins M.J."/>
            <person name="Karaoz U."/>
            <person name="Brodie E.L."/>
            <person name="Williams K.H."/>
            <person name="Hubbard S.S."/>
            <person name="Banfield J.F."/>
        </authorList>
    </citation>
    <scope>NUCLEOTIDE SEQUENCE [LARGE SCALE GENOMIC DNA]</scope>
</reference>
<accession>A0A1F5X3M5</accession>